<organism evidence="9 10">
    <name type="scientific">Lysobacter korlensis</name>
    <dbReference type="NCBI Taxonomy" id="553636"/>
    <lineage>
        <taxon>Bacteria</taxon>
        <taxon>Pseudomonadati</taxon>
        <taxon>Pseudomonadota</taxon>
        <taxon>Gammaproteobacteria</taxon>
        <taxon>Lysobacterales</taxon>
        <taxon>Lysobacteraceae</taxon>
        <taxon>Lysobacter</taxon>
    </lineage>
</organism>
<dbReference type="RefSeq" id="WP_386667665.1">
    <property type="nucleotide sequence ID" value="NZ_JBHLTG010000002.1"/>
</dbReference>
<dbReference type="SUPFAM" id="SSF103473">
    <property type="entry name" value="MFS general substrate transporter"/>
    <property type="match status" value="1"/>
</dbReference>
<evidence type="ECO:0000256" key="3">
    <source>
        <dbReference type="ARBA" id="ARBA00022475"/>
    </source>
</evidence>
<accession>A0ABV6RMA2</accession>
<dbReference type="InterPro" id="IPR011701">
    <property type="entry name" value="MFS"/>
</dbReference>
<name>A0ABV6RMA2_9GAMM</name>
<dbReference type="PROSITE" id="PS50850">
    <property type="entry name" value="MFS"/>
    <property type="match status" value="1"/>
</dbReference>
<dbReference type="CDD" id="cd06174">
    <property type="entry name" value="MFS"/>
    <property type="match status" value="1"/>
</dbReference>
<dbReference type="EMBL" id="JBHLTG010000002">
    <property type="protein sequence ID" value="MFC0678105.1"/>
    <property type="molecule type" value="Genomic_DNA"/>
</dbReference>
<evidence type="ECO:0000256" key="6">
    <source>
        <dbReference type="ARBA" id="ARBA00023136"/>
    </source>
</evidence>
<feature type="transmembrane region" description="Helical" evidence="7">
    <location>
        <begin position="276"/>
        <end position="295"/>
    </location>
</feature>
<feature type="transmembrane region" description="Helical" evidence="7">
    <location>
        <begin position="157"/>
        <end position="177"/>
    </location>
</feature>
<keyword evidence="2" id="KW-0813">Transport</keyword>
<keyword evidence="6 7" id="KW-0472">Membrane</keyword>
<evidence type="ECO:0000256" key="2">
    <source>
        <dbReference type="ARBA" id="ARBA00022448"/>
    </source>
</evidence>
<feature type="transmembrane region" description="Helical" evidence="7">
    <location>
        <begin position="223"/>
        <end position="240"/>
    </location>
</feature>
<dbReference type="Gene3D" id="1.20.1250.20">
    <property type="entry name" value="MFS general substrate transporter like domains"/>
    <property type="match status" value="2"/>
</dbReference>
<evidence type="ECO:0000313" key="10">
    <source>
        <dbReference type="Proteomes" id="UP001589896"/>
    </source>
</evidence>
<keyword evidence="3" id="KW-1003">Cell membrane</keyword>
<comment type="subcellular location">
    <subcellularLocation>
        <location evidence="1">Cell membrane</location>
        <topology evidence="1">Multi-pass membrane protein</topology>
    </subcellularLocation>
</comment>
<dbReference type="InterPro" id="IPR020846">
    <property type="entry name" value="MFS_dom"/>
</dbReference>
<evidence type="ECO:0000259" key="8">
    <source>
        <dbReference type="PROSITE" id="PS50850"/>
    </source>
</evidence>
<feature type="transmembrane region" description="Helical" evidence="7">
    <location>
        <begin position="246"/>
        <end position="264"/>
    </location>
</feature>
<dbReference type="PANTHER" id="PTHR23517">
    <property type="entry name" value="RESISTANCE PROTEIN MDTM, PUTATIVE-RELATED-RELATED"/>
    <property type="match status" value="1"/>
</dbReference>
<evidence type="ECO:0000256" key="5">
    <source>
        <dbReference type="ARBA" id="ARBA00022989"/>
    </source>
</evidence>
<feature type="transmembrane region" description="Helical" evidence="7">
    <location>
        <begin position="381"/>
        <end position="400"/>
    </location>
</feature>
<evidence type="ECO:0000256" key="1">
    <source>
        <dbReference type="ARBA" id="ARBA00004651"/>
    </source>
</evidence>
<dbReference type="Pfam" id="PF07690">
    <property type="entry name" value="MFS_1"/>
    <property type="match status" value="1"/>
</dbReference>
<keyword evidence="10" id="KW-1185">Reference proteome</keyword>
<dbReference type="PANTHER" id="PTHR23517:SF3">
    <property type="entry name" value="INTEGRAL MEMBRANE TRANSPORT PROTEIN"/>
    <property type="match status" value="1"/>
</dbReference>
<comment type="caution">
    <text evidence="9">The sequence shown here is derived from an EMBL/GenBank/DDBJ whole genome shotgun (WGS) entry which is preliminary data.</text>
</comment>
<feature type="transmembrane region" description="Helical" evidence="7">
    <location>
        <begin position="336"/>
        <end position="361"/>
    </location>
</feature>
<feature type="transmembrane region" description="Helical" evidence="7">
    <location>
        <begin position="67"/>
        <end position="87"/>
    </location>
</feature>
<feature type="domain" description="Major facilitator superfamily (MFS) profile" evidence="8">
    <location>
        <begin position="1"/>
        <end position="405"/>
    </location>
</feature>
<feature type="transmembrane region" description="Helical" evidence="7">
    <location>
        <begin position="301"/>
        <end position="324"/>
    </location>
</feature>
<sequence>MVFGFAVFSYISAVLQRTTLGVAGVDATERFDVSATTLSALTVVQLVVYAALQVPIGVLLDRVGPKAVLITGAALMALGQATLALAPDIGIAVIGRVLVGAGDALTFISVMRLLPAWFGGRALPQVSQWLGTLGQTGQLLSAVPFSAVLHSAGWEPAFLGASAVSVLSLVCLLVFVANGAPDAGRADPPGWRLAMHRLRESLARPGTQLGFWAHYVTQSSQTTLMLLWGFPFLAVGLGYGSSGASALLVLVVIGGIVVGPILGLLSARYPFRRSNLVLGIVVAMGVAWTAVLTWPGIPPTWLIVVLLLVVAAGGPGSLIGFDFARTFNPARSLGSASGIVNVGGFLASFVIMFLIGLVLDLLDRAAGGTGQPAELYSFDRFRIAFLAQFLVVGVGVVFVVRSRRRTRRLLQREEGITVGPLWVALMRSWRRR</sequence>
<keyword evidence="5 7" id="KW-1133">Transmembrane helix</keyword>
<reference evidence="9 10" key="1">
    <citation type="submission" date="2024-09" db="EMBL/GenBank/DDBJ databases">
        <authorList>
            <person name="Sun Q."/>
            <person name="Mori K."/>
        </authorList>
    </citation>
    <scope>NUCLEOTIDE SEQUENCE [LARGE SCALE GENOMIC DNA]</scope>
    <source>
        <strain evidence="9 10">KCTC 23076</strain>
    </source>
</reference>
<feature type="transmembrane region" description="Helical" evidence="7">
    <location>
        <begin position="37"/>
        <end position="60"/>
    </location>
</feature>
<dbReference type="Proteomes" id="UP001589896">
    <property type="component" value="Unassembled WGS sequence"/>
</dbReference>
<proteinExistence type="predicted"/>
<keyword evidence="4 7" id="KW-0812">Transmembrane</keyword>
<gene>
    <name evidence="9" type="ORF">ACFFGH_09660</name>
</gene>
<dbReference type="InterPro" id="IPR036259">
    <property type="entry name" value="MFS_trans_sf"/>
</dbReference>
<evidence type="ECO:0000313" key="9">
    <source>
        <dbReference type="EMBL" id="MFC0678105.1"/>
    </source>
</evidence>
<protein>
    <submittedName>
        <fullName evidence="9">Nitrate/nitrite transporter</fullName>
    </submittedName>
</protein>
<dbReference type="InterPro" id="IPR050171">
    <property type="entry name" value="MFS_Transporters"/>
</dbReference>
<evidence type="ECO:0000256" key="4">
    <source>
        <dbReference type="ARBA" id="ARBA00022692"/>
    </source>
</evidence>
<evidence type="ECO:0000256" key="7">
    <source>
        <dbReference type="SAM" id="Phobius"/>
    </source>
</evidence>